<dbReference type="EMBL" id="BSYO01000006">
    <property type="protein sequence ID" value="GMH06046.1"/>
    <property type="molecule type" value="Genomic_DNA"/>
</dbReference>
<accession>A0AAD3XIY0</accession>
<evidence type="ECO:0000313" key="2">
    <source>
        <dbReference type="Proteomes" id="UP001279734"/>
    </source>
</evidence>
<proteinExistence type="predicted"/>
<dbReference type="AlphaFoldDB" id="A0AAD3XIY0"/>
<comment type="caution">
    <text evidence="1">The sequence shown here is derived from an EMBL/GenBank/DDBJ whole genome shotgun (WGS) entry which is preliminary data.</text>
</comment>
<name>A0AAD3XIY0_NEPGR</name>
<keyword evidence="2" id="KW-1185">Reference proteome</keyword>
<reference evidence="1" key="1">
    <citation type="submission" date="2023-05" db="EMBL/GenBank/DDBJ databases">
        <title>Nepenthes gracilis genome sequencing.</title>
        <authorList>
            <person name="Fukushima K."/>
        </authorList>
    </citation>
    <scope>NUCLEOTIDE SEQUENCE</scope>
    <source>
        <strain evidence="1">SING2019-196</strain>
    </source>
</reference>
<organism evidence="1 2">
    <name type="scientific">Nepenthes gracilis</name>
    <name type="common">Slender pitcher plant</name>
    <dbReference type="NCBI Taxonomy" id="150966"/>
    <lineage>
        <taxon>Eukaryota</taxon>
        <taxon>Viridiplantae</taxon>
        <taxon>Streptophyta</taxon>
        <taxon>Embryophyta</taxon>
        <taxon>Tracheophyta</taxon>
        <taxon>Spermatophyta</taxon>
        <taxon>Magnoliopsida</taxon>
        <taxon>eudicotyledons</taxon>
        <taxon>Gunneridae</taxon>
        <taxon>Pentapetalae</taxon>
        <taxon>Caryophyllales</taxon>
        <taxon>Nepenthaceae</taxon>
        <taxon>Nepenthes</taxon>
    </lineage>
</organism>
<sequence>MISGDHELTGIWEHWPAVEQDKRWPALMRNRLLGIKMPGCFCEENTGLLCETNYRAVLTRQMLACFWRDKNAMLLLRGKCGPAL</sequence>
<gene>
    <name evidence="1" type="ORF">Nepgr_007886</name>
</gene>
<dbReference type="Proteomes" id="UP001279734">
    <property type="component" value="Unassembled WGS sequence"/>
</dbReference>
<protein>
    <submittedName>
        <fullName evidence="1">Uncharacterized protein</fullName>
    </submittedName>
</protein>
<evidence type="ECO:0000313" key="1">
    <source>
        <dbReference type="EMBL" id="GMH06046.1"/>
    </source>
</evidence>